<dbReference type="EMBL" id="UINC01220992">
    <property type="protein sequence ID" value="SVE49145.1"/>
    <property type="molecule type" value="Genomic_DNA"/>
</dbReference>
<dbReference type="GO" id="GO:0005829">
    <property type="term" value="C:cytosol"/>
    <property type="evidence" value="ECO:0007669"/>
    <property type="project" value="TreeGrafter"/>
</dbReference>
<dbReference type="Gene3D" id="3.20.20.70">
    <property type="entry name" value="Aldolase class I"/>
    <property type="match status" value="1"/>
</dbReference>
<evidence type="ECO:0000256" key="8">
    <source>
        <dbReference type="ARBA" id="ARBA00049047"/>
    </source>
</evidence>
<dbReference type="PROSITE" id="PS00167">
    <property type="entry name" value="TRP_SYNTHASE_ALPHA"/>
    <property type="match status" value="1"/>
</dbReference>
<evidence type="ECO:0000256" key="5">
    <source>
        <dbReference type="ARBA" id="ARBA00022822"/>
    </source>
</evidence>
<dbReference type="PANTHER" id="PTHR43406:SF1">
    <property type="entry name" value="TRYPTOPHAN SYNTHASE ALPHA CHAIN, CHLOROPLASTIC"/>
    <property type="match status" value="1"/>
</dbReference>
<dbReference type="EC" id="4.2.1.20" evidence="3"/>
<dbReference type="Pfam" id="PF00290">
    <property type="entry name" value="Trp_syntA"/>
    <property type="match status" value="1"/>
</dbReference>
<dbReference type="InterPro" id="IPR013785">
    <property type="entry name" value="Aldolase_TIM"/>
</dbReference>
<comment type="subunit">
    <text evidence="2">Tetramer of two alpha and two beta chains.</text>
</comment>
<dbReference type="AlphaFoldDB" id="A0A383DY80"/>
<accession>A0A383DY80</accession>
<sequence>MSILTNIFENLKQSGRKAFIPFITAGDGGLDNTEALIFSLSENGADIIELGVPFSDPMADGPVIAKSHERAVADGVSLADVLAIVERFRENNVHTGIVLMGYTNPVEIYGYKAFAERAKEVGVDGVLMVDMPPEEAQDL</sequence>
<feature type="non-terminal residue" evidence="9">
    <location>
        <position position="139"/>
    </location>
</feature>
<keyword evidence="6" id="KW-0057">Aromatic amino acid biosynthesis</keyword>
<dbReference type="InterPro" id="IPR011060">
    <property type="entry name" value="RibuloseP-bd_barrel"/>
</dbReference>
<dbReference type="UniPathway" id="UPA00035">
    <property type="reaction ID" value="UER00044"/>
</dbReference>
<proteinExistence type="predicted"/>
<evidence type="ECO:0000256" key="6">
    <source>
        <dbReference type="ARBA" id="ARBA00023141"/>
    </source>
</evidence>
<protein>
    <recommendedName>
        <fullName evidence="3">tryptophan synthase</fullName>
        <ecNumber evidence="3">4.2.1.20</ecNumber>
    </recommendedName>
</protein>
<dbReference type="PANTHER" id="PTHR43406">
    <property type="entry name" value="TRYPTOPHAN SYNTHASE, ALPHA CHAIN"/>
    <property type="match status" value="1"/>
</dbReference>
<gene>
    <name evidence="9" type="ORF">METZ01_LOCUS501999</name>
</gene>
<comment type="catalytic activity">
    <reaction evidence="8">
        <text>(1S,2R)-1-C-(indol-3-yl)glycerol 3-phosphate + L-serine = D-glyceraldehyde 3-phosphate + L-tryptophan + H2O</text>
        <dbReference type="Rhea" id="RHEA:10532"/>
        <dbReference type="ChEBI" id="CHEBI:15377"/>
        <dbReference type="ChEBI" id="CHEBI:33384"/>
        <dbReference type="ChEBI" id="CHEBI:57912"/>
        <dbReference type="ChEBI" id="CHEBI:58866"/>
        <dbReference type="ChEBI" id="CHEBI:59776"/>
        <dbReference type="EC" id="4.2.1.20"/>
    </reaction>
</comment>
<evidence type="ECO:0000256" key="1">
    <source>
        <dbReference type="ARBA" id="ARBA00004733"/>
    </source>
</evidence>
<evidence type="ECO:0000256" key="2">
    <source>
        <dbReference type="ARBA" id="ARBA00011270"/>
    </source>
</evidence>
<comment type="pathway">
    <text evidence="1">Amino-acid biosynthesis; L-tryptophan biosynthesis; L-tryptophan from chorismate: step 5/5.</text>
</comment>
<keyword evidence="4" id="KW-0028">Amino-acid biosynthesis</keyword>
<dbReference type="InterPro" id="IPR002028">
    <property type="entry name" value="Trp_synthase_suA"/>
</dbReference>
<organism evidence="9">
    <name type="scientific">marine metagenome</name>
    <dbReference type="NCBI Taxonomy" id="408172"/>
    <lineage>
        <taxon>unclassified sequences</taxon>
        <taxon>metagenomes</taxon>
        <taxon>ecological metagenomes</taxon>
    </lineage>
</organism>
<dbReference type="NCBIfam" id="TIGR00262">
    <property type="entry name" value="trpA"/>
    <property type="match status" value="1"/>
</dbReference>
<reference evidence="9" key="1">
    <citation type="submission" date="2018-05" db="EMBL/GenBank/DDBJ databases">
        <authorList>
            <person name="Lanie J.A."/>
            <person name="Ng W.-L."/>
            <person name="Kazmierczak K.M."/>
            <person name="Andrzejewski T.M."/>
            <person name="Davidsen T.M."/>
            <person name="Wayne K.J."/>
            <person name="Tettelin H."/>
            <person name="Glass J.I."/>
            <person name="Rusch D."/>
            <person name="Podicherti R."/>
            <person name="Tsui H.-C.T."/>
            <person name="Winkler M.E."/>
        </authorList>
    </citation>
    <scope>NUCLEOTIDE SEQUENCE</scope>
</reference>
<name>A0A383DY80_9ZZZZ</name>
<keyword evidence="5" id="KW-0822">Tryptophan biosynthesis</keyword>
<dbReference type="CDD" id="cd04724">
    <property type="entry name" value="Tryptophan_synthase_alpha"/>
    <property type="match status" value="1"/>
</dbReference>
<evidence type="ECO:0000256" key="4">
    <source>
        <dbReference type="ARBA" id="ARBA00022605"/>
    </source>
</evidence>
<evidence type="ECO:0000313" key="9">
    <source>
        <dbReference type="EMBL" id="SVE49145.1"/>
    </source>
</evidence>
<dbReference type="GO" id="GO:0004834">
    <property type="term" value="F:tryptophan synthase activity"/>
    <property type="evidence" value="ECO:0007669"/>
    <property type="project" value="UniProtKB-EC"/>
</dbReference>
<dbReference type="InterPro" id="IPR018204">
    <property type="entry name" value="Trp_synthase_alpha_AS"/>
</dbReference>
<dbReference type="SUPFAM" id="SSF51366">
    <property type="entry name" value="Ribulose-phoshate binding barrel"/>
    <property type="match status" value="1"/>
</dbReference>
<evidence type="ECO:0000256" key="7">
    <source>
        <dbReference type="ARBA" id="ARBA00023239"/>
    </source>
</evidence>
<evidence type="ECO:0000256" key="3">
    <source>
        <dbReference type="ARBA" id="ARBA00012043"/>
    </source>
</evidence>
<keyword evidence="7" id="KW-0456">Lyase</keyword>